<dbReference type="Proteomes" id="UP001358586">
    <property type="component" value="Chromosome 9"/>
</dbReference>
<keyword evidence="1" id="KW-1133">Transmembrane helix</keyword>
<gene>
    <name evidence="2" type="ORF">PVK06_030598</name>
</gene>
<protein>
    <submittedName>
        <fullName evidence="2">Uncharacterized protein</fullName>
    </submittedName>
</protein>
<comment type="caution">
    <text evidence="2">The sequence shown here is derived from an EMBL/GenBank/DDBJ whole genome shotgun (WGS) entry which is preliminary data.</text>
</comment>
<keyword evidence="3" id="KW-1185">Reference proteome</keyword>
<evidence type="ECO:0000313" key="3">
    <source>
        <dbReference type="Proteomes" id="UP001358586"/>
    </source>
</evidence>
<sequence length="108" mass="12216">MGSIVVETWKLEVTTMRLDVVMCNTKKTKSVSYVTTRIMVLLAISQMGLAALTNLVLVVGEIFIAREVQEVLIVDGVLVVRISHFYQWIDTMKTLWKFFTVHLVGGKL</sequence>
<organism evidence="2 3">
    <name type="scientific">Gossypium arboreum</name>
    <name type="common">Tree cotton</name>
    <name type="synonym">Gossypium nanking</name>
    <dbReference type="NCBI Taxonomy" id="29729"/>
    <lineage>
        <taxon>Eukaryota</taxon>
        <taxon>Viridiplantae</taxon>
        <taxon>Streptophyta</taxon>
        <taxon>Embryophyta</taxon>
        <taxon>Tracheophyta</taxon>
        <taxon>Spermatophyta</taxon>
        <taxon>Magnoliopsida</taxon>
        <taxon>eudicotyledons</taxon>
        <taxon>Gunneridae</taxon>
        <taxon>Pentapetalae</taxon>
        <taxon>rosids</taxon>
        <taxon>malvids</taxon>
        <taxon>Malvales</taxon>
        <taxon>Malvaceae</taxon>
        <taxon>Malvoideae</taxon>
        <taxon>Gossypium</taxon>
    </lineage>
</organism>
<proteinExistence type="predicted"/>
<evidence type="ECO:0000313" key="2">
    <source>
        <dbReference type="EMBL" id="KAK5802964.1"/>
    </source>
</evidence>
<keyword evidence="1" id="KW-0472">Membrane</keyword>
<keyword evidence="1" id="KW-0812">Transmembrane</keyword>
<feature type="transmembrane region" description="Helical" evidence="1">
    <location>
        <begin position="38"/>
        <end position="59"/>
    </location>
</feature>
<name>A0ABR0NNQ1_GOSAR</name>
<reference evidence="2 3" key="1">
    <citation type="submission" date="2023-03" db="EMBL/GenBank/DDBJ databases">
        <title>WGS of Gossypium arboreum.</title>
        <authorList>
            <person name="Yu D."/>
        </authorList>
    </citation>
    <scope>NUCLEOTIDE SEQUENCE [LARGE SCALE GENOMIC DNA]</scope>
    <source>
        <tissue evidence="2">Leaf</tissue>
    </source>
</reference>
<evidence type="ECO:0000256" key="1">
    <source>
        <dbReference type="SAM" id="Phobius"/>
    </source>
</evidence>
<accession>A0ABR0NNQ1</accession>
<dbReference type="EMBL" id="JARKNE010000009">
    <property type="protein sequence ID" value="KAK5802964.1"/>
    <property type="molecule type" value="Genomic_DNA"/>
</dbReference>